<dbReference type="PROSITE" id="PS50234">
    <property type="entry name" value="VWFA"/>
    <property type="match status" value="1"/>
</dbReference>
<dbReference type="EMBL" id="JAIWYP010000016">
    <property type="protein sequence ID" value="KAH3697266.1"/>
    <property type="molecule type" value="Genomic_DNA"/>
</dbReference>
<organism evidence="2 3">
    <name type="scientific">Dreissena polymorpha</name>
    <name type="common">Zebra mussel</name>
    <name type="synonym">Mytilus polymorpha</name>
    <dbReference type="NCBI Taxonomy" id="45954"/>
    <lineage>
        <taxon>Eukaryota</taxon>
        <taxon>Metazoa</taxon>
        <taxon>Spiralia</taxon>
        <taxon>Lophotrochozoa</taxon>
        <taxon>Mollusca</taxon>
        <taxon>Bivalvia</taxon>
        <taxon>Autobranchia</taxon>
        <taxon>Heteroconchia</taxon>
        <taxon>Euheterodonta</taxon>
        <taxon>Imparidentia</taxon>
        <taxon>Neoheterodontei</taxon>
        <taxon>Myida</taxon>
        <taxon>Dreissenoidea</taxon>
        <taxon>Dreissenidae</taxon>
        <taxon>Dreissena</taxon>
    </lineage>
</organism>
<reference evidence="2" key="1">
    <citation type="journal article" date="2019" name="bioRxiv">
        <title>The Genome of the Zebra Mussel, Dreissena polymorpha: A Resource for Invasive Species Research.</title>
        <authorList>
            <person name="McCartney M.A."/>
            <person name="Auch B."/>
            <person name="Kono T."/>
            <person name="Mallez S."/>
            <person name="Zhang Y."/>
            <person name="Obille A."/>
            <person name="Becker A."/>
            <person name="Abrahante J.E."/>
            <person name="Garbe J."/>
            <person name="Badalamenti J.P."/>
            <person name="Herman A."/>
            <person name="Mangelson H."/>
            <person name="Liachko I."/>
            <person name="Sullivan S."/>
            <person name="Sone E.D."/>
            <person name="Koren S."/>
            <person name="Silverstein K.A.T."/>
            <person name="Beckman K.B."/>
            <person name="Gohl D.M."/>
        </authorList>
    </citation>
    <scope>NUCLEOTIDE SEQUENCE</scope>
    <source>
        <strain evidence="2">Duluth1</strain>
        <tissue evidence="2">Whole animal</tissue>
    </source>
</reference>
<dbReference type="Gene3D" id="3.40.50.410">
    <property type="entry name" value="von Willebrand factor, type A domain"/>
    <property type="match status" value="1"/>
</dbReference>
<protein>
    <recommendedName>
        <fullName evidence="1">VWFA domain-containing protein</fullName>
    </recommendedName>
</protein>
<evidence type="ECO:0000313" key="3">
    <source>
        <dbReference type="Proteomes" id="UP000828390"/>
    </source>
</evidence>
<dbReference type="SUPFAM" id="SSF53300">
    <property type="entry name" value="vWA-like"/>
    <property type="match status" value="1"/>
</dbReference>
<proteinExistence type="predicted"/>
<feature type="domain" description="VWFA" evidence="1">
    <location>
        <begin position="1"/>
        <end position="166"/>
    </location>
</feature>
<comment type="caution">
    <text evidence="2">The sequence shown here is derived from an EMBL/GenBank/DDBJ whole genome shotgun (WGS) entry which is preliminary data.</text>
</comment>
<dbReference type="Proteomes" id="UP000828390">
    <property type="component" value="Unassembled WGS sequence"/>
</dbReference>
<dbReference type="InterPro" id="IPR036465">
    <property type="entry name" value="vWFA_dom_sf"/>
</dbReference>
<sequence length="174" mass="19745">MLKTAEVLIANLETEVNKSRVSLSKYVSRAERIFEFDQYIKSTEMIPQMYIHIHKRDTVMVGANYSTNPSNLSSVLHDIADTFQRNYDHARRKALVLFSQSKFNDHDDLAVKKLKDNDVTVIVVGIGLGADLDRMMQMSTSSFFTFIIGEDFNTPVDVIVSLLSTLEYPVCILS</sequence>
<dbReference type="Pfam" id="PF00092">
    <property type="entry name" value="VWA"/>
    <property type="match status" value="1"/>
</dbReference>
<evidence type="ECO:0000259" key="1">
    <source>
        <dbReference type="PROSITE" id="PS50234"/>
    </source>
</evidence>
<name>A0A9D4BCA4_DREPO</name>
<evidence type="ECO:0000313" key="2">
    <source>
        <dbReference type="EMBL" id="KAH3697266.1"/>
    </source>
</evidence>
<reference evidence="2" key="2">
    <citation type="submission" date="2020-11" db="EMBL/GenBank/DDBJ databases">
        <authorList>
            <person name="McCartney M.A."/>
            <person name="Auch B."/>
            <person name="Kono T."/>
            <person name="Mallez S."/>
            <person name="Becker A."/>
            <person name="Gohl D.M."/>
            <person name="Silverstein K.A.T."/>
            <person name="Koren S."/>
            <person name="Bechman K.B."/>
            <person name="Herman A."/>
            <person name="Abrahante J.E."/>
            <person name="Garbe J."/>
        </authorList>
    </citation>
    <scope>NUCLEOTIDE SEQUENCE</scope>
    <source>
        <strain evidence="2">Duluth1</strain>
        <tissue evidence="2">Whole animal</tissue>
    </source>
</reference>
<dbReference type="InterPro" id="IPR002035">
    <property type="entry name" value="VWF_A"/>
</dbReference>
<keyword evidence="3" id="KW-1185">Reference proteome</keyword>
<accession>A0A9D4BCA4</accession>
<dbReference type="AlphaFoldDB" id="A0A9D4BCA4"/>
<gene>
    <name evidence="2" type="ORF">DPMN_084758</name>
</gene>